<sequence length="75" mass="8113">MYYPNWFKTAAVLGENLIANGNAEPRGCDGVGNAIGNRIPLIPGWVSSGNFSVLYYRATGFEFVNVNEQTVQVSG</sequence>
<dbReference type="Proteomes" id="UP001576774">
    <property type="component" value="Unassembled WGS sequence"/>
</dbReference>
<organism evidence="1 2">
    <name type="scientific">Floridaenema aerugineum BLCC-F46</name>
    <dbReference type="NCBI Taxonomy" id="3153654"/>
    <lineage>
        <taxon>Bacteria</taxon>
        <taxon>Bacillati</taxon>
        <taxon>Cyanobacteriota</taxon>
        <taxon>Cyanophyceae</taxon>
        <taxon>Oscillatoriophycideae</taxon>
        <taxon>Aerosakkonematales</taxon>
        <taxon>Aerosakkonemataceae</taxon>
        <taxon>Floridanema</taxon>
        <taxon>Floridanema aerugineum</taxon>
    </lineage>
</organism>
<accession>A0ABV4X0H9</accession>
<evidence type="ECO:0000313" key="2">
    <source>
        <dbReference type="Proteomes" id="UP001576774"/>
    </source>
</evidence>
<evidence type="ECO:0000313" key="1">
    <source>
        <dbReference type="EMBL" id="MFB2876006.1"/>
    </source>
</evidence>
<dbReference type="RefSeq" id="WP_413269151.1">
    <property type="nucleotide sequence ID" value="NZ_JBHFNQ010000035.1"/>
</dbReference>
<proteinExistence type="predicted"/>
<protein>
    <submittedName>
        <fullName evidence="1">Uncharacterized protein</fullName>
    </submittedName>
</protein>
<keyword evidence="2" id="KW-1185">Reference proteome</keyword>
<dbReference type="EMBL" id="JBHFNQ010000035">
    <property type="protein sequence ID" value="MFB2876006.1"/>
    <property type="molecule type" value="Genomic_DNA"/>
</dbReference>
<reference evidence="1 2" key="1">
    <citation type="submission" date="2024-09" db="EMBL/GenBank/DDBJ databases">
        <title>Floridaenema gen nov. (Aerosakkonemataceae, Aerosakkonematales ord. nov., Cyanobacteria) from benthic tropical and subtropical fresh waters, with the description of four new species.</title>
        <authorList>
            <person name="Moretto J.A."/>
            <person name="Berthold D.E."/>
            <person name="Lefler F.W."/>
            <person name="Huang I.-S."/>
            <person name="Laughinghouse H. IV."/>
        </authorList>
    </citation>
    <scope>NUCLEOTIDE SEQUENCE [LARGE SCALE GENOMIC DNA]</scope>
    <source>
        <strain evidence="1 2">BLCC-F46</strain>
    </source>
</reference>
<name>A0ABV4X0H9_9CYAN</name>
<gene>
    <name evidence="1" type="ORF">ACE1CC_03850</name>
</gene>
<comment type="caution">
    <text evidence="1">The sequence shown here is derived from an EMBL/GenBank/DDBJ whole genome shotgun (WGS) entry which is preliminary data.</text>
</comment>